<dbReference type="AlphaFoldDB" id="K1U2G5"/>
<comment type="caution">
    <text evidence="1">The sequence shown here is derived from an EMBL/GenBank/DDBJ whole genome shotgun (WGS) entry which is preliminary data.</text>
</comment>
<proteinExistence type="predicted"/>
<accession>K1U2G5</accession>
<gene>
    <name evidence="1" type="ORF">LEA_05900</name>
</gene>
<dbReference type="EMBL" id="AJWY01003852">
    <property type="protein sequence ID" value="EKC74089.1"/>
    <property type="molecule type" value="Genomic_DNA"/>
</dbReference>
<protein>
    <submittedName>
        <fullName evidence="1">Uncharacterized protein</fullName>
    </submittedName>
</protein>
<organism evidence="1">
    <name type="scientific">human gut metagenome</name>
    <dbReference type="NCBI Taxonomy" id="408170"/>
    <lineage>
        <taxon>unclassified sequences</taxon>
        <taxon>metagenomes</taxon>
        <taxon>organismal metagenomes</taxon>
    </lineage>
</organism>
<name>K1U2G5_9ZZZZ</name>
<sequence>DQEKFHQDNPDASVKEVIAMQLDPEPPGPTEEELLAKAKDRKVSEAREYAYSDAVRSYSLDGKQIWYNSGMRQRVKDDIDVAKGSGIYTVSVADSEYELDIANTAMNEMHVYESECNDRTAAIEKEIASKTNRSEVESMKVDEGYPEKLVRTKDQIIEKNKILEANDPEKVTAMYMRAMINTPAMLENTDQNLALKIKGLYPIWDKDGVYGDKGLPMGTAVVKGQRFRSKNKPSDLDWTLFEVRQNHNLQADWVPGQGGGAESLYMVVQEKHSGTIDDPIPWVYNSILENGKYYIDKEIKYLCIRDSGIPLAYENLSDLVSAGYVRAV</sequence>
<evidence type="ECO:0000313" key="1">
    <source>
        <dbReference type="EMBL" id="EKC74089.1"/>
    </source>
</evidence>
<feature type="non-terminal residue" evidence="1">
    <location>
        <position position="1"/>
    </location>
</feature>
<reference evidence="1" key="1">
    <citation type="journal article" date="2013" name="Environ. Microbiol.">
        <title>Microbiota from the distal guts of lean and obese adolescents exhibit partial functional redundancy besides clear differences in community structure.</title>
        <authorList>
            <person name="Ferrer M."/>
            <person name="Ruiz A."/>
            <person name="Lanza F."/>
            <person name="Haange S.B."/>
            <person name="Oberbach A."/>
            <person name="Till H."/>
            <person name="Bargiela R."/>
            <person name="Campoy C."/>
            <person name="Segura M.T."/>
            <person name="Richter M."/>
            <person name="von Bergen M."/>
            <person name="Seifert J."/>
            <person name="Suarez A."/>
        </authorList>
    </citation>
    <scope>NUCLEOTIDE SEQUENCE</scope>
</reference>